<evidence type="ECO:0000256" key="3">
    <source>
        <dbReference type="ARBA" id="ARBA00022692"/>
    </source>
</evidence>
<keyword evidence="3 6" id="KW-0812">Transmembrane</keyword>
<keyword evidence="4 6" id="KW-1133">Transmembrane helix</keyword>
<keyword evidence="5 6" id="KW-0472">Membrane</keyword>
<evidence type="ECO:0000313" key="8">
    <source>
        <dbReference type="Proteomes" id="UP000231019"/>
    </source>
</evidence>
<feature type="transmembrane region" description="Helical" evidence="6">
    <location>
        <begin position="76"/>
        <end position="96"/>
    </location>
</feature>
<dbReference type="PANTHER" id="PTHR43461:SF1">
    <property type="entry name" value="TRANSMEMBRANE PROTEIN 256"/>
    <property type="match status" value="1"/>
</dbReference>
<sequence>MKLPFESHQSIRLGAFWGFLGVGLGAFGAHALKTRLDPYFLQIFETGVRYQLYHALAMLLTGVLQNLSPEKTKLKWVSLFFNLGILLFSGSLYLLALTGIKAWGAVTPLGGLSFLLAWLLMALFSSKS</sequence>
<protein>
    <submittedName>
        <fullName evidence="7">DUF423 domain-containing protein</fullName>
    </submittedName>
</protein>
<proteinExistence type="inferred from homology"/>
<evidence type="ECO:0000313" key="7">
    <source>
        <dbReference type="EMBL" id="PIW14188.1"/>
    </source>
</evidence>
<evidence type="ECO:0000256" key="1">
    <source>
        <dbReference type="ARBA" id="ARBA00004141"/>
    </source>
</evidence>
<comment type="similarity">
    <text evidence="2">Belongs to the UPF0382 family.</text>
</comment>
<feature type="transmembrane region" description="Helical" evidence="6">
    <location>
        <begin position="102"/>
        <end position="124"/>
    </location>
</feature>
<dbReference type="GO" id="GO:0005886">
    <property type="term" value="C:plasma membrane"/>
    <property type="evidence" value="ECO:0007669"/>
    <property type="project" value="TreeGrafter"/>
</dbReference>
<reference evidence="7 8" key="1">
    <citation type="submission" date="2017-09" db="EMBL/GenBank/DDBJ databases">
        <title>Depth-based differentiation of microbial function through sediment-hosted aquifers and enrichment of novel symbionts in the deep terrestrial subsurface.</title>
        <authorList>
            <person name="Probst A.J."/>
            <person name="Ladd B."/>
            <person name="Jarett J.K."/>
            <person name="Geller-Mcgrath D.E."/>
            <person name="Sieber C.M."/>
            <person name="Emerson J.B."/>
            <person name="Anantharaman K."/>
            <person name="Thomas B.C."/>
            <person name="Malmstrom R."/>
            <person name="Stieglmeier M."/>
            <person name="Klingl A."/>
            <person name="Woyke T."/>
            <person name="Ryan C.M."/>
            <person name="Banfield J.F."/>
        </authorList>
    </citation>
    <scope>NUCLEOTIDE SEQUENCE [LARGE SCALE GENOMIC DNA]</scope>
    <source>
        <strain evidence="7">CG17_big_fil_post_rev_8_21_14_2_50_48_46</strain>
    </source>
</reference>
<evidence type="ECO:0000256" key="5">
    <source>
        <dbReference type="ARBA" id="ARBA00023136"/>
    </source>
</evidence>
<gene>
    <name evidence="7" type="ORF">COW36_22695</name>
</gene>
<dbReference type="Proteomes" id="UP000231019">
    <property type="component" value="Unassembled WGS sequence"/>
</dbReference>
<dbReference type="AlphaFoldDB" id="A0A2M7FY34"/>
<dbReference type="InterPro" id="IPR006696">
    <property type="entry name" value="DUF423"/>
</dbReference>
<organism evidence="7 8">
    <name type="scientific">bacterium (Candidatus Blackallbacteria) CG17_big_fil_post_rev_8_21_14_2_50_48_46</name>
    <dbReference type="NCBI Taxonomy" id="2014261"/>
    <lineage>
        <taxon>Bacteria</taxon>
        <taxon>Candidatus Blackallbacteria</taxon>
    </lineage>
</organism>
<dbReference type="PANTHER" id="PTHR43461">
    <property type="entry name" value="TRANSMEMBRANE PROTEIN 256"/>
    <property type="match status" value="1"/>
</dbReference>
<dbReference type="Pfam" id="PF04241">
    <property type="entry name" value="DUF423"/>
    <property type="match status" value="1"/>
</dbReference>
<dbReference type="EMBL" id="PFFQ01000063">
    <property type="protein sequence ID" value="PIW14188.1"/>
    <property type="molecule type" value="Genomic_DNA"/>
</dbReference>
<feature type="transmembrane region" description="Helical" evidence="6">
    <location>
        <begin position="47"/>
        <end position="64"/>
    </location>
</feature>
<evidence type="ECO:0000256" key="4">
    <source>
        <dbReference type="ARBA" id="ARBA00022989"/>
    </source>
</evidence>
<accession>A0A2M7FY34</accession>
<evidence type="ECO:0000256" key="2">
    <source>
        <dbReference type="ARBA" id="ARBA00009694"/>
    </source>
</evidence>
<comment type="subcellular location">
    <subcellularLocation>
        <location evidence="1">Membrane</location>
        <topology evidence="1">Multi-pass membrane protein</topology>
    </subcellularLocation>
</comment>
<evidence type="ECO:0000256" key="6">
    <source>
        <dbReference type="SAM" id="Phobius"/>
    </source>
</evidence>
<comment type="caution">
    <text evidence="7">The sequence shown here is derived from an EMBL/GenBank/DDBJ whole genome shotgun (WGS) entry which is preliminary data.</text>
</comment>
<name>A0A2M7FY34_9BACT</name>